<dbReference type="AlphaFoldDB" id="A0A852Z8I2"/>
<feature type="region of interest" description="Disordered" evidence="1">
    <location>
        <begin position="545"/>
        <end position="566"/>
    </location>
</feature>
<dbReference type="PROSITE" id="PS51318">
    <property type="entry name" value="TAT"/>
    <property type="match status" value="1"/>
</dbReference>
<proteinExistence type="predicted"/>
<dbReference type="InterPro" id="IPR055235">
    <property type="entry name" value="ASD1_cat"/>
</dbReference>
<gene>
    <name evidence="3" type="ORF">F4554_000606</name>
</gene>
<dbReference type="PANTHER" id="PTHR43576">
    <property type="entry name" value="ALPHA-L-ARABINOFURANOSIDASE C-RELATED"/>
    <property type="match status" value="1"/>
</dbReference>
<comment type="caution">
    <text evidence="3">The sequence shown here is derived from an EMBL/GenBank/DDBJ whole genome shotgun (WGS) entry which is preliminary data.</text>
</comment>
<dbReference type="InterPro" id="IPR006311">
    <property type="entry name" value="TAT_signal"/>
</dbReference>
<dbReference type="GO" id="GO:0000272">
    <property type="term" value="P:polysaccharide catabolic process"/>
    <property type="evidence" value="ECO:0007669"/>
    <property type="project" value="TreeGrafter"/>
</dbReference>
<dbReference type="GO" id="GO:0046556">
    <property type="term" value="F:alpha-L-arabinofuranosidase activity"/>
    <property type="evidence" value="ECO:0007669"/>
    <property type="project" value="UniProtKB-EC"/>
</dbReference>
<dbReference type="InterPro" id="IPR017853">
    <property type="entry name" value="GH"/>
</dbReference>
<evidence type="ECO:0000259" key="2">
    <source>
        <dbReference type="Pfam" id="PF22848"/>
    </source>
</evidence>
<organism evidence="3 4">
    <name type="scientific">Actinopolymorpha rutila</name>
    <dbReference type="NCBI Taxonomy" id="446787"/>
    <lineage>
        <taxon>Bacteria</taxon>
        <taxon>Bacillati</taxon>
        <taxon>Actinomycetota</taxon>
        <taxon>Actinomycetes</taxon>
        <taxon>Propionibacteriales</taxon>
        <taxon>Actinopolymorphaceae</taxon>
        <taxon>Actinopolymorpha</taxon>
    </lineage>
</organism>
<reference evidence="3 4" key="1">
    <citation type="submission" date="2020-07" db="EMBL/GenBank/DDBJ databases">
        <title>Sequencing the genomes of 1000 actinobacteria strains.</title>
        <authorList>
            <person name="Klenk H.-P."/>
        </authorList>
    </citation>
    <scope>NUCLEOTIDE SEQUENCE [LARGE SCALE GENOMIC DNA]</scope>
    <source>
        <strain evidence="3 4">DSM 18448</strain>
    </source>
</reference>
<dbReference type="SUPFAM" id="SSF51011">
    <property type="entry name" value="Glycosyl hydrolase domain"/>
    <property type="match status" value="1"/>
</dbReference>
<keyword evidence="4" id="KW-1185">Reference proteome</keyword>
<dbReference type="PANTHER" id="PTHR43576:SF3">
    <property type="entry name" value="ALPHA-L-ARABINOFURANOSIDASE C"/>
    <property type="match status" value="1"/>
</dbReference>
<dbReference type="Proteomes" id="UP000579605">
    <property type="component" value="Unassembled WGS sequence"/>
</dbReference>
<keyword evidence="3" id="KW-0326">Glycosidase</keyword>
<dbReference type="EMBL" id="JACBZH010000001">
    <property type="protein sequence ID" value="NYH87968.1"/>
    <property type="molecule type" value="Genomic_DNA"/>
</dbReference>
<name>A0A852Z8I2_9ACTN</name>
<protein>
    <submittedName>
        <fullName evidence="3">Alpha-N-arabinofuranosidase</fullName>
        <ecNumber evidence="3">3.2.1.55</ecNumber>
    </submittedName>
</protein>
<feature type="domain" description="Alpha-L-arabinofuranosidase 1 catalytic" evidence="2">
    <location>
        <begin position="128"/>
        <end position="259"/>
    </location>
</feature>
<dbReference type="Gene3D" id="2.60.40.1180">
    <property type="entry name" value="Golgi alpha-mannosidase II"/>
    <property type="match status" value="1"/>
</dbReference>
<evidence type="ECO:0000313" key="4">
    <source>
        <dbReference type="Proteomes" id="UP000579605"/>
    </source>
</evidence>
<dbReference type="RefSeq" id="WP_179785945.1">
    <property type="nucleotide sequence ID" value="NZ_BAAARR010000004.1"/>
</dbReference>
<dbReference type="Gene3D" id="3.20.20.80">
    <property type="entry name" value="Glycosidases"/>
    <property type="match status" value="1"/>
</dbReference>
<dbReference type="Pfam" id="PF22848">
    <property type="entry name" value="ASD1_dom"/>
    <property type="match status" value="1"/>
</dbReference>
<evidence type="ECO:0000313" key="3">
    <source>
        <dbReference type="EMBL" id="NYH87968.1"/>
    </source>
</evidence>
<dbReference type="SUPFAM" id="SSF51445">
    <property type="entry name" value="(Trans)glycosidases"/>
    <property type="match status" value="2"/>
</dbReference>
<accession>A0A852Z8I2</accession>
<evidence type="ECO:0000256" key="1">
    <source>
        <dbReference type="SAM" id="MobiDB-lite"/>
    </source>
</evidence>
<dbReference type="EC" id="3.2.1.55" evidence="3"/>
<feature type="compositionally biased region" description="Low complexity" evidence="1">
    <location>
        <begin position="557"/>
        <end position="566"/>
    </location>
</feature>
<dbReference type="InterPro" id="IPR013780">
    <property type="entry name" value="Glyco_hydro_b"/>
</dbReference>
<sequence>MRSLKEIEETSFPLVRRRFGGSFAGVERPYLLEVDMRRSRRALLAGSLAAVGLATMFGTPTSAVAAGESPDAVISVGSDALRVSPDVAATPLPAAIVGGNHRWVNNGLGMWDPRTNAPVPTAVRAAKDANLGLVRYPGGTVANMFDFSKAIGPQAARRCQTGAGFVGGLFGSVDSTYGPDENERFVDSFGGQTMVMVPTINQSAKSAADYVEYMNAPLGTNPNGGVAWAARRAANGHPKPYGISVWEVGNEPYLPNQRYWRSPDPDTKVKQFIEGGWQRQTADSAPYADNDGLFSGCDLANPVTASGEPNQVYRTRYSPIALAQDATSESGPIADPVLTVDGERWERVDSVHRASKDAKVYEVVRDSGQIRFGNGAHGAVPPKGAVFSIGYTTGRQDGFLDYYRAIKGVDPTASVCAGWGKPEFVEAMGDRRYDCLGVHMYTSPVAGDAEHPVYDTGMLYQDLIRRGADAVSALRLDKEEIAARFPDPATRPFLAVTEYGTLVKNGPSGATMPFGYGAMLMQCLYGAELTIGQIENGVRLATKSNLNEAPPAPGKPSSPGSVIGGSPNFFVTGPSQMLNLVHTMVGSTPLDSSVSGNPTATGGSYPSLRVLATRGDDGVIRLLVINRDIENSLTVRVDLTGLNGDRPVTVSTFDGPTVDAYDSWDDLDNLTTTVSRATAAGSSVEHTFPAHSVTLLEFGAP</sequence>
<keyword evidence="3" id="KW-0378">Hydrolase</keyword>